<dbReference type="Proteomes" id="UP001418222">
    <property type="component" value="Unassembled WGS sequence"/>
</dbReference>
<gene>
    <name evidence="2" type="ORF">KSP39_PZI001962</name>
</gene>
<comment type="caution">
    <text evidence="2">The sequence shown here is derived from an EMBL/GenBank/DDBJ whole genome shotgun (WGS) entry which is preliminary data.</text>
</comment>
<protein>
    <submittedName>
        <fullName evidence="2">Uncharacterized protein</fullName>
    </submittedName>
</protein>
<evidence type="ECO:0000313" key="2">
    <source>
        <dbReference type="EMBL" id="KAK8954456.1"/>
    </source>
</evidence>
<feature type="region of interest" description="Disordered" evidence="1">
    <location>
        <begin position="64"/>
        <end position="85"/>
    </location>
</feature>
<dbReference type="EMBL" id="JBBWWQ010000002">
    <property type="protein sequence ID" value="KAK8954456.1"/>
    <property type="molecule type" value="Genomic_DNA"/>
</dbReference>
<organism evidence="2 3">
    <name type="scientific">Platanthera zijinensis</name>
    <dbReference type="NCBI Taxonomy" id="2320716"/>
    <lineage>
        <taxon>Eukaryota</taxon>
        <taxon>Viridiplantae</taxon>
        <taxon>Streptophyta</taxon>
        <taxon>Embryophyta</taxon>
        <taxon>Tracheophyta</taxon>
        <taxon>Spermatophyta</taxon>
        <taxon>Magnoliopsida</taxon>
        <taxon>Liliopsida</taxon>
        <taxon>Asparagales</taxon>
        <taxon>Orchidaceae</taxon>
        <taxon>Orchidoideae</taxon>
        <taxon>Orchideae</taxon>
        <taxon>Orchidinae</taxon>
        <taxon>Platanthera</taxon>
    </lineage>
</organism>
<feature type="region of interest" description="Disordered" evidence="1">
    <location>
        <begin position="99"/>
        <end position="124"/>
    </location>
</feature>
<accession>A0AAP0BY79</accession>
<sequence>MEDRMRSVIDEARREVQSLRSFYESRMLTLEREVKGRKHRENRDPILLDGKIGSVSFLPRATFESPSSRLRATPEPRADQVTTTRRSRIAQVLSGPSNCKTKCVASHPESTSHYLKTTDVKRNL</sequence>
<proteinExistence type="predicted"/>
<reference evidence="2 3" key="1">
    <citation type="journal article" date="2022" name="Nat. Plants">
        <title>Genomes of leafy and leafless Platanthera orchids illuminate the evolution of mycoheterotrophy.</title>
        <authorList>
            <person name="Li M.H."/>
            <person name="Liu K.W."/>
            <person name="Li Z."/>
            <person name="Lu H.C."/>
            <person name="Ye Q.L."/>
            <person name="Zhang D."/>
            <person name="Wang J.Y."/>
            <person name="Li Y.F."/>
            <person name="Zhong Z.M."/>
            <person name="Liu X."/>
            <person name="Yu X."/>
            <person name="Liu D.K."/>
            <person name="Tu X.D."/>
            <person name="Liu B."/>
            <person name="Hao Y."/>
            <person name="Liao X.Y."/>
            <person name="Jiang Y.T."/>
            <person name="Sun W.H."/>
            <person name="Chen J."/>
            <person name="Chen Y.Q."/>
            <person name="Ai Y."/>
            <person name="Zhai J.W."/>
            <person name="Wu S.S."/>
            <person name="Zhou Z."/>
            <person name="Hsiao Y.Y."/>
            <person name="Wu W.L."/>
            <person name="Chen Y.Y."/>
            <person name="Lin Y.F."/>
            <person name="Hsu J.L."/>
            <person name="Li C.Y."/>
            <person name="Wang Z.W."/>
            <person name="Zhao X."/>
            <person name="Zhong W.Y."/>
            <person name="Ma X.K."/>
            <person name="Ma L."/>
            <person name="Huang J."/>
            <person name="Chen G.Z."/>
            <person name="Huang M.Z."/>
            <person name="Huang L."/>
            <person name="Peng D.H."/>
            <person name="Luo Y.B."/>
            <person name="Zou S.Q."/>
            <person name="Chen S.P."/>
            <person name="Lan S."/>
            <person name="Tsai W.C."/>
            <person name="Van de Peer Y."/>
            <person name="Liu Z.J."/>
        </authorList>
    </citation>
    <scope>NUCLEOTIDE SEQUENCE [LARGE SCALE GENOMIC DNA]</scope>
    <source>
        <strain evidence="2">Lor287</strain>
    </source>
</reference>
<name>A0AAP0BY79_9ASPA</name>
<keyword evidence="3" id="KW-1185">Reference proteome</keyword>
<evidence type="ECO:0000313" key="3">
    <source>
        <dbReference type="Proteomes" id="UP001418222"/>
    </source>
</evidence>
<dbReference type="AlphaFoldDB" id="A0AAP0BY79"/>
<evidence type="ECO:0000256" key="1">
    <source>
        <dbReference type="SAM" id="MobiDB-lite"/>
    </source>
</evidence>